<keyword evidence="6" id="KW-0779">Telomere</keyword>
<dbReference type="InterPro" id="IPR012340">
    <property type="entry name" value="NA-bd_OB-fold"/>
</dbReference>
<dbReference type="InterPro" id="IPR028389">
    <property type="entry name" value="POT1"/>
</dbReference>
<keyword evidence="13" id="KW-1185">Reference proteome</keyword>
<reference evidence="12 13" key="1">
    <citation type="submission" date="2024-04" db="EMBL/GenBank/DDBJ databases">
        <title>Phyllosticta paracitricarpa is synonymous to the EU quarantine fungus P. citricarpa based on phylogenomic analyses.</title>
        <authorList>
            <consortium name="Lawrence Berkeley National Laboratory"/>
            <person name="Van Ingen-Buijs V.A."/>
            <person name="Van Westerhoven A.C."/>
            <person name="Haridas S."/>
            <person name="Skiadas P."/>
            <person name="Martin F."/>
            <person name="Groenewald J.Z."/>
            <person name="Crous P.W."/>
            <person name="Seidl M.F."/>
        </authorList>
    </citation>
    <scope>NUCLEOTIDE SEQUENCE [LARGE SCALE GENOMIC DNA]</scope>
    <source>
        <strain evidence="12 13">CBS 123371</strain>
    </source>
</reference>
<protein>
    <recommendedName>
        <fullName evidence="4">Protection of telomeres protein 1</fullName>
    </recommendedName>
</protein>
<feature type="compositionally biased region" description="Basic and acidic residues" evidence="9">
    <location>
        <begin position="369"/>
        <end position="408"/>
    </location>
</feature>
<gene>
    <name evidence="12" type="ORF">IWZ03DRAFT_377687</name>
</gene>
<evidence type="ECO:0000256" key="3">
    <source>
        <dbReference type="ARBA" id="ARBA00008442"/>
    </source>
</evidence>
<sequence length="629" mass="72151">MPLATSKDPPQGYSTVQQALDKPVGEIVNIIGVVVDMMPPMKNRGTDMQLTFFVCDNSVAREVRAALKVRWFWKPNMLANQPQVQDVGDVVVLQNVRILEFAMNKTATSTFSAGCIVFPERTIPAPHFNDEFASGAKRLPHRSTCRARAPTPDEQLYVITLHQPPQATGPPEITQTLTFNSTTQYRHPLPPRPQNTVASAPALSSNKDKFGLLKDCKEMKFYDLAVEIVKIFPGQIDKCEVYVTDYTENPLLYDYGKEKDGVDGDPFNYRNGNQIKWQGPMGKRTMQVMLWEPHASACFRNIIEHDFVFLRNVHVKRDRSGVKLEGALHQDFKYQDRVDIIKPRVFDDRMTELQKRRDEYWASVRTAEADEPKMNRKERKKMEKNLKRKQEQAEEQRKKEAKVNDNSDVKGISGHVVTERAVTTPTRLADILDNAHYSQKTPSGVAYRAPFINAKFRTQVRVVDFYPDNLEDFAQSLDDPAYNDVPPDTQLSDQYPERREPRWEWAFYLMVEDAQQPPNSDTESAAAEEPPARMAILVADKDAEYLLDLSAVDLRADAHTLNQLREKLFVLWGNLQELKAEGLDPWDNATRKKHDCLPFECFVKQYGVEDKSEPLGYRRMFRLFGTNIK</sequence>
<evidence type="ECO:0000256" key="4">
    <source>
        <dbReference type="ARBA" id="ARBA00015253"/>
    </source>
</evidence>
<keyword evidence="7" id="KW-0238">DNA-binding</keyword>
<evidence type="ECO:0000256" key="9">
    <source>
        <dbReference type="SAM" id="MobiDB-lite"/>
    </source>
</evidence>
<feature type="domain" description="Protection of telomeres protein 1 ssDNA-binding" evidence="11">
    <location>
        <begin position="212"/>
        <end position="362"/>
    </location>
</feature>
<comment type="similarity">
    <text evidence="3">Belongs to the telombin family.</text>
</comment>
<dbReference type="PANTHER" id="PTHR14513:SF0">
    <property type="entry name" value="PROTECTION OF TELOMERES PROTEIN 1"/>
    <property type="match status" value="1"/>
</dbReference>
<dbReference type="InterPro" id="IPR032042">
    <property type="entry name" value="POT1PC"/>
</dbReference>
<dbReference type="InterPro" id="IPR011564">
    <property type="entry name" value="Telomer_end-bd_POT1/Cdc13"/>
</dbReference>
<dbReference type="Gene3D" id="2.40.50.140">
    <property type="entry name" value="Nucleic acid-binding proteins"/>
    <property type="match status" value="2"/>
</dbReference>
<evidence type="ECO:0000256" key="6">
    <source>
        <dbReference type="ARBA" id="ARBA00022895"/>
    </source>
</evidence>
<keyword evidence="8" id="KW-0539">Nucleus</keyword>
<feature type="domain" description="Telomeric single stranded DNA binding POT1/Cdc13" evidence="10">
    <location>
        <begin position="25"/>
        <end position="122"/>
    </location>
</feature>
<dbReference type="SUPFAM" id="SSF50249">
    <property type="entry name" value="Nucleic acid-binding proteins"/>
    <property type="match status" value="2"/>
</dbReference>
<evidence type="ECO:0000259" key="11">
    <source>
        <dbReference type="Pfam" id="PF16686"/>
    </source>
</evidence>
<organism evidence="12 13">
    <name type="scientific">Phyllosticta citriasiana</name>
    <dbReference type="NCBI Taxonomy" id="595635"/>
    <lineage>
        <taxon>Eukaryota</taxon>
        <taxon>Fungi</taxon>
        <taxon>Dikarya</taxon>
        <taxon>Ascomycota</taxon>
        <taxon>Pezizomycotina</taxon>
        <taxon>Dothideomycetes</taxon>
        <taxon>Dothideomycetes incertae sedis</taxon>
        <taxon>Botryosphaeriales</taxon>
        <taxon>Phyllostictaceae</taxon>
        <taxon>Phyllosticta</taxon>
    </lineage>
</organism>
<evidence type="ECO:0000313" key="13">
    <source>
        <dbReference type="Proteomes" id="UP001363622"/>
    </source>
</evidence>
<proteinExistence type="inferred from homology"/>
<evidence type="ECO:0000256" key="1">
    <source>
        <dbReference type="ARBA" id="ARBA00004123"/>
    </source>
</evidence>
<evidence type="ECO:0000313" key="12">
    <source>
        <dbReference type="EMBL" id="KAK7516286.1"/>
    </source>
</evidence>
<name>A0ABR1KPI9_9PEZI</name>
<dbReference type="Proteomes" id="UP001363622">
    <property type="component" value="Unassembled WGS sequence"/>
</dbReference>
<evidence type="ECO:0000256" key="5">
    <source>
        <dbReference type="ARBA" id="ARBA00022454"/>
    </source>
</evidence>
<evidence type="ECO:0000256" key="8">
    <source>
        <dbReference type="ARBA" id="ARBA00023242"/>
    </source>
</evidence>
<keyword evidence="5" id="KW-0158">Chromosome</keyword>
<feature type="region of interest" description="Disordered" evidence="9">
    <location>
        <begin position="369"/>
        <end position="410"/>
    </location>
</feature>
<evidence type="ECO:0000256" key="2">
    <source>
        <dbReference type="ARBA" id="ARBA00004574"/>
    </source>
</evidence>
<dbReference type="Pfam" id="PF02765">
    <property type="entry name" value="POT1"/>
    <property type="match status" value="1"/>
</dbReference>
<dbReference type="Pfam" id="PF16686">
    <property type="entry name" value="POT1PC"/>
    <property type="match status" value="1"/>
</dbReference>
<accession>A0ABR1KPI9</accession>
<evidence type="ECO:0000256" key="7">
    <source>
        <dbReference type="ARBA" id="ARBA00023125"/>
    </source>
</evidence>
<evidence type="ECO:0000259" key="10">
    <source>
        <dbReference type="Pfam" id="PF02765"/>
    </source>
</evidence>
<dbReference type="EMBL" id="JBBPHU010000006">
    <property type="protein sequence ID" value="KAK7516286.1"/>
    <property type="molecule type" value="Genomic_DNA"/>
</dbReference>
<comment type="caution">
    <text evidence="12">The sequence shown here is derived from an EMBL/GenBank/DDBJ whole genome shotgun (WGS) entry which is preliminary data.</text>
</comment>
<feature type="region of interest" description="Disordered" evidence="9">
    <location>
        <begin position="477"/>
        <end position="496"/>
    </location>
</feature>
<dbReference type="PANTHER" id="PTHR14513">
    <property type="entry name" value="PROTECTION OF TELOMERES 1"/>
    <property type="match status" value="1"/>
</dbReference>
<comment type="subcellular location">
    <subcellularLocation>
        <location evidence="2">Chromosome</location>
        <location evidence="2">Telomere</location>
    </subcellularLocation>
    <subcellularLocation>
        <location evidence="1">Nucleus</location>
    </subcellularLocation>
</comment>